<dbReference type="InterPro" id="IPR013783">
    <property type="entry name" value="Ig-like_fold"/>
</dbReference>
<dbReference type="InterPro" id="IPR004199">
    <property type="entry name" value="B-gal_small/dom_5"/>
</dbReference>
<evidence type="ECO:0000256" key="3">
    <source>
        <dbReference type="ARBA" id="ARBA00012756"/>
    </source>
</evidence>
<dbReference type="Gene3D" id="2.60.120.260">
    <property type="entry name" value="Galactose-binding domain-like"/>
    <property type="match status" value="1"/>
</dbReference>
<dbReference type="Pfam" id="PF00703">
    <property type="entry name" value="Glyco_hydro_2"/>
    <property type="match status" value="1"/>
</dbReference>
<dbReference type="InterPro" id="IPR014718">
    <property type="entry name" value="GH-type_carb-bd"/>
</dbReference>
<dbReference type="Gene3D" id="2.60.40.10">
    <property type="entry name" value="Immunoglobulins"/>
    <property type="match status" value="2"/>
</dbReference>
<dbReference type="RefSeq" id="WP_012860183.1">
    <property type="nucleotide sequence ID" value="NC_013517.1"/>
</dbReference>
<evidence type="ECO:0000313" key="10">
    <source>
        <dbReference type="EMBL" id="ACZ07587.1"/>
    </source>
</evidence>
<dbReference type="GO" id="GO:0004565">
    <property type="term" value="F:beta-galactosidase activity"/>
    <property type="evidence" value="ECO:0007669"/>
    <property type="project" value="UniProtKB-EC"/>
</dbReference>
<dbReference type="KEGG" id="str:Sterm_0715"/>
<dbReference type="Pfam" id="PF02929">
    <property type="entry name" value="Bgal_small_N"/>
    <property type="match status" value="1"/>
</dbReference>
<dbReference type="EC" id="3.2.1.23" evidence="3 8"/>
<reference evidence="11" key="1">
    <citation type="submission" date="2009-09" db="EMBL/GenBank/DDBJ databases">
        <title>The complete chromosome of Sebaldella termitidis ATCC 33386.</title>
        <authorList>
            <consortium name="US DOE Joint Genome Institute (JGI-PGF)"/>
            <person name="Lucas S."/>
            <person name="Copeland A."/>
            <person name="Lapidus A."/>
            <person name="Glavina del Rio T."/>
            <person name="Dalin E."/>
            <person name="Tice H."/>
            <person name="Bruce D."/>
            <person name="Goodwin L."/>
            <person name="Pitluck S."/>
            <person name="Kyrpides N."/>
            <person name="Mavromatis K."/>
            <person name="Ivanova N."/>
            <person name="Mikhailova N."/>
            <person name="Sims D."/>
            <person name="Meincke L."/>
            <person name="Brettin T."/>
            <person name="Detter J.C."/>
            <person name="Han C."/>
            <person name="Larimer F."/>
            <person name="Land M."/>
            <person name="Hauser L."/>
            <person name="Markowitz V."/>
            <person name="Cheng J.F."/>
            <person name="Hugenholtz P."/>
            <person name="Woyke T."/>
            <person name="Wu D."/>
            <person name="Eisen J.A."/>
        </authorList>
    </citation>
    <scope>NUCLEOTIDE SEQUENCE [LARGE SCALE GENOMIC DNA]</scope>
    <source>
        <strain evidence="11">ATCC 33386 / NCTC 11300</strain>
    </source>
</reference>
<dbReference type="CAZy" id="GH2">
    <property type="family name" value="Glycoside Hydrolase Family 2"/>
</dbReference>
<dbReference type="Proteomes" id="UP000000845">
    <property type="component" value="Chromosome"/>
</dbReference>
<dbReference type="PRINTS" id="PR00132">
    <property type="entry name" value="GLHYDRLASE2"/>
</dbReference>
<dbReference type="Gene3D" id="3.20.20.80">
    <property type="entry name" value="Glycosidases"/>
    <property type="match status" value="1"/>
</dbReference>
<dbReference type="GO" id="GO:0030246">
    <property type="term" value="F:carbohydrate binding"/>
    <property type="evidence" value="ECO:0007669"/>
    <property type="project" value="InterPro"/>
</dbReference>
<dbReference type="SUPFAM" id="SSF49303">
    <property type="entry name" value="beta-Galactosidase/glucuronidase domain"/>
    <property type="match status" value="2"/>
</dbReference>
<dbReference type="InterPro" id="IPR017853">
    <property type="entry name" value="GH"/>
</dbReference>
<evidence type="ECO:0000259" key="9">
    <source>
        <dbReference type="SMART" id="SM01038"/>
    </source>
</evidence>
<dbReference type="PANTHER" id="PTHR46323:SF2">
    <property type="entry name" value="BETA-GALACTOSIDASE"/>
    <property type="match status" value="1"/>
</dbReference>
<dbReference type="Pfam" id="PF02837">
    <property type="entry name" value="Glyco_hydro_2_N"/>
    <property type="match status" value="1"/>
</dbReference>
<organism evidence="10 11">
    <name type="scientific">Sebaldella termitidis (strain ATCC 33386 / NCTC 11300)</name>
    <dbReference type="NCBI Taxonomy" id="526218"/>
    <lineage>
        <taxon>Bacteria</taxon>
        <taxon>Fusobacteriati</taxon>
        <taxon>Fusobacteriota</taxon>
        <taxon>Fusobacteriia</taxon>
        <taxon>Fusobacteriales</taxon>
        <taxon>Leptotrichiaceae</taxon>
        <taxon>Sebaldella</taxon>
    </lineage>
</organism>
<dbReference type="STRING" id="526218.Sterm_0715"/>
<dbReference type="Pfam" id="PF02836">
    <property type="entry name" value="Glyco_hydro_2_C"/>
    <property type="match status" value="1"/>
</dbReference>
<reference evidence="10 11" key="2">
    <citation type="journal article" date="2010" name="Stand. Genomic Sci.">
        <title>Complete genome sequence of Sebaldella termitidis type strain (NCTC 11300).</title>
        <authorList>
            <person name="Harmon-Smith M."/>
            <person name="Celia L."/>
            <person name="Chertkov O."/>
            <person name="Lapidus A."/>
            <person name="Copeland A."/>
            <person name="Glavina Del Rio T."/>
            <person name="Nolan M."/>
            <person name="Lucas S."/>
            <person name="Tice H."/>
            <person name="Cheng J.F."/>
            <person name="Han C."/>
            <person name="Detter J.C."/>
            <person name="Bruce D."/>
            <person name="Goodwin L."/>
            <person name="Pitluck S."/>
            <person name="Pati A."/>
            <person name="Liolios K."/>
            <person name="Ivanova N."/>
            <person name="Mavromatis K."/>
            <person name="Mikhailova N."/>
            <person name="Chen A."/>
            <person name="Palaniappan K."/>
            <person name="Land M."/>
            <person name="Hauser L."/>
            <person name="Chang Y.J."/>
            <person name="Jeffries C.D."/>
            <person name="Brettin T."/>
            <person name="Goker M."/>
            <person name="Beck B."/>
            <person name="Bristow J."/>
            <person name="Eisen J.A."/>
            <person name="Markowitz V."/>
            <person name="Hugenholtz P."/>
            <person name="Kyrpides N.C."/>
            <person name="Klenk H.P."/>
            <person name="Chen F."/>
        </authorList>
    </citation>
    <scope>NUCLEOTIDE SEQUENCE [LARGE SCALE GENOMIC DNA]</scope>
    <source>
        <strain evidence="11">ATCC 33386 / NCTC 11300</strain>
    </source>
</reference>
<dbReference type="InterPro" id="IPR050347">
    <property type="entry name" value="Bact_Beta-galactosidase"/>
</dbReference>
<dbReference type="Gene3D" id="2.70.98.10">
    <property type="match status" value="1"/>
</dbReference>
<evidence type="ECO:0000256" key="8">
    <source>
        <dbReference type="RuleBase" id="RU361154"/>
    </source>
</evidence>
<dbReference type="SUPFAM" id="SSF49785">
    <property type="entry name" value="Galactose-binding domain-like"/>
    <property type="match status" value="1"/>
</dbReference>
<keyword evidence="11" id="KW-1185">Reference proteome</keyword>
<dbReference type="HOGENOM" id="CLU_002346_0_2_0"/>
<evidence type="ECO:0000256" key="2">
    <source>
        <dbReference type="ARBA" id="ARBA00007401"/>
    </source>
</evidence>
<evidence type="ECO:0000256" key="7">
    <source>
        <dbReference type="ARBA" id="ARBA00032230"/>
    </source>
</evidence>
<name>D1AQ09_SEBTE</name>
<dbReference type="InterPro" id="IPR006103">
    <property type="entry name" value="Glyco_hydro_2_cat"/>
</dbReference>
<dbReference type="InterPro" id="IPR032312">
    <property type="entry name" value="LacZ_4"/>
</dbReference>
<dbReference type="SUPFAM" id="SSF51445">
    <property type="entry name" value="(Trans)glycosidases"/>
    <property type="match status" value="1"/>
</dbReference>
<dbReference type="PROSITE" id="PS00719">
    <property type="entry name" value="GLYCOSYL_HYDROL_F2_1"/>
    <property type="match status" value="1"/>
</dbReference>
<protein>
    <recommendedName>
        <fullName evidence="4 8">Beta-galactosidase</fullName>
        <ecNumber evidence="3 8">3.2.1.23</ecNumber>
    </recommendedName>
    <alternativeName>
        <fullName evidence="7 8">Lactase</fullName>
    </alternativeName>
</protein>
<proteinExistence type="inferred from homology"/>
<dbReference type="SMART" id="SM01038">
    <property type="entry name" value="Bgal_small_N"/>
    <property type="match status" value="1"/>
</dbReference>
<dbReference type="InterPro" id="IPR006104">
    <property type="entry name" value="Glyco_hydro_2_N"/>
</dbReference>
<dbReference type="SUPFAM" id="SSF74650">
    <property type="entry name" value="Galactose mutarotase-like"/>
    <property type="match status" value="1"/>
</dbReference>
<feature type="domain" description="Beta galactosidase small chain/" evidence="9">
    <location>
        <begin position="731"/>
        <end position="1005"/>
    </location>
</feature>
<sequence>MKIWENININNINRLKQRADFRLYDNINAAIDNRRKKNSKNLNGVWKFLFLDAPEYSPEGFFEKSFDTSDWDNITVPGNWQMQGYGKMHYSDLWYNFPINPPYVPSLNPTGIYKRTFSIPDSWKNERIILKFHGVDSAFHIYLNGKEIGYSKGARYEAEFDITDHIVRNSENDLTVRVYQWSDGTYLEDQDMWWLSGIFRDVEIYAEPFDCIDDIFVTTDLDENYTDSVLNVSVSFRGNVLGCTVNYLLLDDQDNEILNIENNLNSNFDNISEKIANPKKWSAETPYLYTFIITLKKEDQILAVAGQKTGFRKIEIKGNTFTVNNVAIKLKGVNRHDYNPANGRVVSREEMEKDIILMKQNNINAVRTAHYPNSSCFYDLCDEYGLYVIDEADLECHGFELTEKYDWITDDPVWKSAYIDRLERMMARDKNHPSIIMWSLGNESAFGDNFRAMAEYAKKNDPTRLVHYEGDFEAEVTDVFSTMYTWLEKNSQTPEVKKVFMKDIALTSKKPHILCEYAHAMGNGPGNFKEYQDLFYEYEHLQGGFVWEWFDHGIQAYDKNGNSYYKYGGDFGDNPNNGNFCIDGLLMPDRTPSPSLFEYKKIIEPVKTEAVDLNNGILKLTSRYDFINLNILTMSYSVYEDNRIIKSGSLALDISARDTKNICIEALKEIKYKDTHDYYLNISYRTNKRTNWSDEGHELAAAQFLLSEKTEFCNKKTDGSLLVSETQSVLNIYGLDFKCAFDKITGRMLYAEKDGLKILENGPELNFWRAPIDNDMYLLEDYYKKYFMNLMTENTESFLYNAADNYVEICVKTINGAPNAAWYYKSTYLYKVFADGTILFDIEGIPSGITAQAPEMIPRIGVKLRLNKACENVRWHGKGPGESYPDSKESQLFGFYENNIDGLFTNYVKPQENGSRSSCSWTRLLNDRGMGLMVYSQDKFDFSARFFEDSDLEYAGHTPDLKKRDYITLNIDYKQNGLGSNSCGQSQMEKYKCRFEKFSLSLKISLYNNKEINDLDLAGEKIIF</sequence>
<comment type="similarity">
    <text evidence="2 8">Belongs to the glycosyl hydrolase 2 family.</text>
</comment>
<dbReference type="eggNOG" id="COG3250">
    <property type="taxonomic scope" value="Bacteria"/>
</dbReference>
<dbReference type="InterPro" id="IPR036156">
    <property type="entry name" value="Beta-gal/glucu_dom_sf"/>
</dbReference>
<dbReference type="EMBL" id="CP001739">
    <property type="protein sequence ID" value="ACZ07587.1"/>
    <property type="molecule type" value="Genomic_DNA"/>
</dbReference>
<dbReference type="InterPro" id="IPR006102">
    <property type="entry name" value="Ig-like_GH2"/>
</dbReference>
<accession>D1AQ09</accession>
<evidence type="ECO:0000256" key="1">
    <source>
        <dbReference type="ARBA" id="ARBA00001412"/>
    </source>
</evidence>
<dbReference type="InterPro" id="IPR006101">
    <property type="entry name" value="Glyco_hydro_2"/>
</dbReference>
<dbReference type="AlphaFoldDB" id="D1AQ09"/>
<comment type="catalytic activity">
    <reaction evidence="1 8">
        <text>Hydrolysis of terminal non-reducing beta-D-galactose residues in beta-D-galactosides.</text>
        <dbReference type="EC" id="3.2.1.23"/>
    </reaction>
</comment>
<evidence type="ECO:0000313" key="11">
    <source>
        <dbReference type="Proteomes" id="UP000000845"/>
    </source>
</evidence>
<dbReference type="InterPro" id="IPR023230">
    <property type="entry name" value="Glyco_hydro_2_CS"/>
</dbReference>
<evidence type="ECO:0000256" key="4">
    <source>
        <dbReference type="ARBA" id="ARBA00013303"/>
    </source>
</evidence>
<dbReference type="GO" id="GO:0009341">
    <property type="term" value="C:beta-galactosidase complex"/>
    <property type="evidence" value="ECO:0007669"/>
    <property type="project" value="InterPro"/>
</dbReference>
<dbReference type="FunFam" id="3.20.20.80:FF:000018">
    <property type="entry name" value="Beta-galactosidase"/>
    <property type="match status" value="1"/>
</dbReference>
<evidence type="ECO:0000256" key="6">
    <source>
        <dbReference type="ARBA" id="ARBA00023295"/>
    </source>
</evidence>
<dbReference type="GO" id="GO:0005990">
    <property type="term" value="P:lactose catabolic process"/>
    <property type="evidence" value="ECO:0007669"/>
    <property type="project" value="TreeGrafter"/>
</dbReference>
<dbReference type="PROSITE" id="PS00608">
    <property type="entry name" value="GLYCOSYL_HYDROL_F2_2"/>
    <property type="match status" value="1"/>
</dbReference>
<evidence type="ECO:0000256" key="5">
    <source>
        <dbReference type="ARBA" id="ARBA00022801"/>
    </source>
</evidence>
<dbReference type="NCBIfam" id="NF007666">
    <property type="entry name" value="PRK10340.1"/>
    <property type="match status" value="1"/>
</dbReference>
<dbReference type="InterPro" id="IPR011013">
    <property type="entry name" value="Gal_mutarotase_sf_dom"/>
</dbReference>
<keyword evidence="6 8" id="KW-0326">Glycosidase</keyword>
<dbReference type="PANTHER" id="PTHR46323">
    <property type="entry name" value="BETA-GALACTOSIDASE"/>
    <property type="match status" value="1"/>
</dbReference>
<gene>
    <name evidence="10" type="ordered locus">Sterm_0715</name>
</gene>
<dbReference type="InterPro" id="IPR008979">
    <property type="entry name" value="Galactose-bd-like_sf"/>
</dbReference>
<dbReference type="Pfam" id="PF16353">
    <property type="entry name" value="LacZ_4"/>
    <property type="match status" value="1"/>
</dbReference>
<keyword evidence="5 8" id="KW-0378">Hydrolase</keyword>
<dbReference type="InterPro" id="IPR023232">
    <property type="entry name" value="Glyco_hydro_2_AS"/>
</dbReference>